<dbReference type="PANTHER" id="PTHR12790:SF0">
    <property type="entry name" value="RNA POLYMERASE I-SPECIFIC TRANSCRIPTION INITIATION FACTOR RRN3-RELATED"/>
    <property type="match status" value="1"/>
</dbReference>
<feature type="region of interest" description="Disordered" evidence="2">
    <location>
        <begin position="563"/>
        <end position="586"/>
    </location>
</feature>
<evidence type="ECO:0000256" key="1">
    <source>
        <dbReference type="ARBA" id="ARBA00010098"/>
    </source>
</evidence>
<dbReference type="GO" id="GO:0001181">
    <property type="term" value="F:RNA polymerase I general transcription initiation factor activity"/>
    <property type="evidence" value="ECO:0007669"/>
    <property type="project" value="InterPro"/>
</dbReference>
<dbReference type="InterPro" id="IPR007991">
    <property type="entry name" value="RNA_pol_I_trans_ini_fac_RRN3"/>
</dbReference>
<name>A0A7R8WYV9_9CRUS</name>
<evidence type="ECO:0000256" key="2">
    <source>
        <dbReference type="SAM" id="MobiDB-lite"/>
    </source>
</evidence>
<evidence type="ECO:0008006" key="5">
    <source>
        <dbReference type="Google" id="ProtNLM"/>
    </source>
</evidence>
<gene>
    <name evidence="3" type="ORF">DSTB1V02_LOCUS776</name>
</gene>
<dbReference type="GO" id="GO:0005634">
    <property type="term" value="C:nucleus"/>
    <property type="evidence" value="ECO:0007669"/>
    <property type="project" value="TreeGrafter"/>
</dbReference>
<dbReference type="GO" id="GO:0006361">
    <property type="term" value="P:transcription initiation at RNA polymerase I promoter"/>
    <property type="evidence" value="ECO:0007669"/>
    <property type="project" value="InterPro"/>
</dbReference>
<protein>
    <recommendedName>
        <fullName evidence="5">RNA polymerase I-specific transcription initiation factor RRN3</fullName>
    </recommendedName>
</protein>
<dbReference type="PANTHER" id="PTHR12790">
    <property type="entry name" value="TRANSCRIPTION INITIATION FACTOR IA RRN3"/>
    <property type="match status" value="1"/>
</dbReference>
<keyword evidence="4" id="KW-1185">Reference proteome</keyword>
<organism evidence="3">
    <name type="scientific">Darwinula stevensoni</name>
    <dbReference type="NCBI Taxonomy" id="69355"/>
    <lineage>
        <taxon>Eukaryota</taxon>
        <taxon>Metazoa</taxon>
        <taxon>Ecdysozoa</taxon>
        <taxon>Arthropoda</taxon>
        <taxon>Crustacea</taxon>
        <taxon>Oligostraca</taxon>
        <taxon>Ostracoda</taxon>
        <taxon>Podocopa</taxon>
        <taxon>Podocopida</taxon>
        <taxon>Darwinulocopina</taxon>
        <taxon>Darwinuloidea</taxon>
        <taxon>Darwinulidae</taxon>
        <taxon>Darwinula</taxon>
    </lineage>
</organism>
<proteinExistence type="inferred from homology"/>
<dbReference type="Proteomes" id="UP000677054">
    <property type="component" value="Unassembled WGS sequence"/>
</dbReference>
<evidence type="ECO:0000313" key="4">
    <source>
        <dbReference type="Proteomes" id="UP000677054"/>
    </source>
</evidence>
<dbReference type="EMBL" id="LR899578">
    <property type="protein sequence ID" value="CAD7240769.1"/>
    <property type="molecule type" value="Genomic_DNA"/>
</dbReference>
<sequence length="609" mass="70450">MMSRPILKSPRTSGISPRHLPADRKVHLNKSEPVFGRQGKVGSSLALEQSDKTVTFNEKVNMRVFQKEESVPLSKKFESLLKMLTDGSMDEGVLAGCLRDCGEKIAAFDRRLEAVVNALLRSVWPNPSPPLQREYESFISALLTAHCFYTDLVLKVLIAQFLPRNATSENQNDTSYSSMEGANFALTVMKLVLKIVPIYRCHFPSLLKNGLPFLWKSKEDHHFYLRNLLHVSVDYPDIRSDIFLIIFDRLLELDMKCSREDLLSLQAEELPDAVFKMDIDSEPDESQHCSQVLDILMQEMCNHVHKVCHPNGVLDVKEMQQLFKDMWSVFERLVLPARSSSHVQFLLFYLTSFHPQLPDAFVDNLWKIFERPSTPPIIRQLSVGYMASYLARASFVSFSLVKACLELFCSWIHCYIDSQDNSEKAYPSRNLHRPFYAACQAAFYLFAFRHQEFVHRHKRISFLQSLNFERIVSCQLNPLKLCHQATVRNFASVTRHYQLAYCYTIIERNRRSQLPTVILDQTLRIQENTNEPLEPFFPFDPYLLPESYEVIKELYREYKEPQVEEPKVETKENEEDDFLNGEDIGESNTNAVISDLLGYSISPGFLHRS</sequence>
<comment type="similarity">
    <text evidence="1">Belongs to the RRN3 family.</text>
</comment>
<dbReference type="EMBL" id="CAJPEV010000061">
    <property type="protein sequence ID" value="CAG0879833.1"/>
    <property type="molecule type" value="Genomic_DNA"/>
</dbReference>
<dbReference type="GO" id="GO:0001042">
    <property type="term" value="F:RNA polymerase I core binding"/>
    <property type="evidence" value="ECO:0007669"/>
    <property type="project" value="TreeGrafter"/>
</dbReference>
<accession>A0A7R8WYV9</accession>
<dbReference type="AlphaFoldDB" id="A0A7R8WYV9"/>
<dbReference type="Pfam" id="PF05327">
    <property type="entry name" value="RRN3"/>
    <property type="match status" value="1"/>
</dbReference>
<evidence type="ECO:0000313" key="3">
    <source>
        <dbReference type="EMBL" id="CAD7240769.1"/>
    </source>
</evidence>
<reference evidence="3" key="1">
    <citation type="submission" date="2020-11" db="EMBL/GenBank/DDBJ databases">
        <authorList>
            <person name="Tran Van P."/>
        </authorList>
    </citation>
    <scope>NUCLEOTIDE SEQUENCE</scope>
</reference>
<feature type="compositionally biased region" description="Acidic residues" evidence="2">
    <location>
        <begin position="572"/>
        <end position="585"/>
    </location>
</feature>
<dbReference type="OrthoDB" id="26970at2759"/>